<keyword evidence="2 6" id="KW-0699">rRNA-binding</keyword>
<dbReference type="HAMAP" id="MF_01345_B">
    <property type="entry name" value="Ribosomal_uS17_B"/>
    <property type="match status" value="1"/>
</dbReference>
<name>A0A520MUL4_9GAMM</name>
<dbReference type="GO" id="GO:0022627">
    <property type="term" value="C:cytosolic small ribosomal subunit"/>
    <property type="evidence" value="ECO:0007669"/>
    <property type="project" value="UniProtKB-UniRule"/>
</dbReference>
<comment type="similarity">
    <text evidence="1 6 7">Belongs to the universal ribosomal protein uS17 family.</text>
</comment>
<dbReference type="Pfam" id="PF00366">
    <property type="entry name" value="Ribosomal_S17"/>
    <property type="match status" value="1"/>
</dbReference>
<keyword evidence="5 6" id="KW-0687">Ribonucleoprotein</keyword>
<dbReference type="GO" id="GO:0006412">
    <property type="term" value="P:translation"/>
    <property type="evidence" value="ECO:0007669"/>
    <property type="project" value="UniProtKB-UniRule"/>
</dbReference>
<dbReference type="EMBL" id="SHBG01000014">
    <property type="protein sequence ID" value="RZO24919.1"/>
    <property type="molecule type" value="Genomic_DNA"/>
</dbReference>
<dbReference type="InterPro" id="IPR019984">
    <property type="entry name" value="Ribosomal_uS17_bact/chlr"/>
</dbReference>
<evidence type="ECO:0000256" key="7">
    <source>
        <dbReference type="RuleBase" id="RU003872"/>
    </source>
</evidence>
<dbReference type="GO" id="GO:0019843">
    <property type="term" value="F:rRNA binding"/>
    <property type="evidence" value="ECO:0007669"/>
    <property type="project" value="UniProtKB-UniRule"/>
</dbReference>
<evidence type="ECO:0000256" key="5">
    <source>
        <dbReference type="ARBA" id="ARBA00023274"/>
    </source>
</evidence>
<proteinExistence type="inferred from homology"/>
<evidence type="ECO:0000313" key="9">
    <source>
        <dbReference type="Proteomes" id="UP000315498"/>
    </source>
</evidence>
<dbReference type="InterPro" id="IPR000266">
    <property type="entry name" value="Ribosomal_uS17"/>
</dbReference>
<evidence type="ECO:0000256" key="4">
    <source>
        <dbReference type="ARBA" id="ARBA00022980"/>
    </source>
</evidence>
<dbReference type="PANTHER" id="PTHR10744">
    <property type="entry name" value="40S RIBOSOMAL PROTEIN S11 FAMILY MEMBER"/>
    <property type="match status" value="1"/>
</dbReference>
<dbReference type="PANTHER" id="PTHR10744:SF1">
    <property type="entry name" value="SMALL RIBOSOMAL SUBUNIT PROTEIN US17M"/>
    <property type="match status" value="1"/>
</dbReference>
<keyword evidence="4 6" id="KW-0689">Ribosomal protein</keyword>
<evidence type="ECO:0000256" key="2">
    <source>
        <dbReference type="ARBA" id="ARBA00022730"/>
    </source>
</evidence>
<organism evidence="8 9">
    <name type="scientific">SAR86 cluster bacterium</name>
    <dbReference type="NCBI Taxonomy" id="2030880"/>
    <lineage>
        <taxon>Bacteria</taxon>
        <taxon>Pseudomonadati</taxon>
        <taxon>Pseudomonadota</taxon>
        <taxon>Gammaproteobacteria</taxon>
        <taxon>SAR86 cluster</taxon>
    </lineage>
</organism>
<gene>
    <name evidence="6 8" type="primary">rpsQ</name>
    <name evidence="8" type="ORF">EVA94_02140</name>
</gene>
<evidence type="ECO:0000313" key="8">
    <source>
        <dbReference type="EMBL" id="RZO24919.1"/>
    </source>
</evidence>
<evidence type="ECO:0000256" key="6">
    <source>
        <dbReference type="HAMAP-Rule" id="MF_01345"/>
    </source>
</evidence>
<reference evidence="8 9" key="1">
    <citation type="submission" date="2019-02" db="EMBL/GenBank/DDBJ databases">
        <title>Prokaryotic population dynamics and viral predation in marine succession experiment using metagenomics: the confinement effect.</title>
        <authorList>
            <person name="Haro-Moreno J.M."/>
            <person name="Rodriguez-Valera F."/>
            <person name="Lopez-Perez M."/>
        </authorList>
    </citation>
    <scope>NUCLEOTIDE SEQUENCE [LARGE SCALE GENOMIC DNA]</scope>
    <source>
        <strain evidence="8">MED-G161</strain>
    </source>
</reference>
<keyword evidence="3 6" id="KW-0694">RNA-binding</keyword>
<dbReference type="CDD" id="cd00364">
    <property type="entry name" value="Ribosomal_uS17"/>
    <property type="match status" value="1"/>
</dbReference>
<evidence type="ECO:0000256" key="3">
    <source>
        <dbReference type="ARBA" id="ARBA00022884"/>
    </source>
</evidence>
<dbReference type="SUPFAM" id="SSF50249">
    <property type="entry name" value="Nucleic acid-binding proteins"/>
    <property type="match status" value="1"/>
</dbReference>
<protein>
    <recommendedName>
        <fullName evidence="6">Small ribosomal subunit protein uS17</fullName>
    </recommendedName>
</protein>
<dbReference type="NCBIfam" id="TIGR03635">
    <property type="entry name" value="uS17_bact"/>
    <property type="match status" value="1"/>
</dbReference>
<comment type="function">
    <text evidence="6">One of the primary rRNA binding proteins, it binds specifically to the 5'-end of 16S ribosomal RNA.</text>
</comment>
<accession>A0A520MUL4</accession>
<dbReference type="AlphaFoldDB" id="A0A520MUL4"/>
<comment type="caution">
    <text evidence="8">The sequence shown here is derived from an EMBL/GenBank/DDBJ whole genome shotgun (WGS) entry which is preliminary data.</text>
</comment>
<sequence>MESTNPRILTGVVTSDKANKTITVKIERKVKHPLYGKVIKRATKVHAHDENNDASIGDVVSVKECRPISKNKTWILVSDKTSEIKEKE</sequence>
<dbReference type="PROSITE" id="PS00056">
    <property type="entry name" value="RIBOSOMAL_S17"/>
    <property type="match status" value="1"/>
</dbReference>
<dbReference type="GO" id="GO:0003735">
    <property type="term" value="F:structural constituent of ribosome"/>
    <property type="evidence" value="ECO:0007669"/>
    <property type="project" value="UniProtKB-UniRule"/>
</dbReference>
<comment type="subunit">
    <text evidence="6">Part of the 30S ribosomal subunit.</text>
</comment>
<dbReference type="InterPro" id="IPR019979">
    <property type="entry name" value="Ribosomal_uS17_CS"/>
</dbReference>
<dbReference type="NCBIfam" id="NF004123">
    <property type="entry name" value="PRK05610.1"/>
    <property type="match status" value="1"/>
</dbReference>
<dbReference type="Proteomes" id="UP000315498">
    <property type="component" value="Unassembled WGS sequence"/>
</dbReference>
<dbReference type="InterPro" id="IPR012340">
    <property type="entry name" value="NA-bd_OB-fold"/>
</dbReference>
<dbReference type="PRINTS" id="PR00973">
    <property type="entry name" value="RIBOSOMALS17"/>
</dbReference>
<evidence type="ECO:0000256" key="1">
    <source>
        <dbReference type="ARBA" id="ARBA00010254"/>
    </source>
</evidence>
<dbReference type="Gene3D" id="2.40.50.140">
    <property type="entry name" value="Nucleic acid-binding proteins"/>
    <property type="match status" value="1"/>
</dbReference>